<dbReference type="OrthoDB" id="3636702at2"/>
<accession>A0A2X0IL49</accession>
<keyword evidence="3" id="KW-1185">Reference proteome</keyword>
<sequence length="105" mass="10889">MQANDAQTLVLCALADGPLHGYAVNAAIEQLVGERLGAGSGSARIGLDAHHERSRACTTSTPATGSSPTLRSSGPTPARTPVRRRTSARVGADQRQKSTVPVSRE</sequence>
<evidence type="ECO:0000256" key="1">
    <source>
        <dbReference type="SAM" id="MobiDB-lite"/>
    </source>
</evidence>
<name>A0A2X0IL49_9ACTN</name>
<comment type="caution">
    <text evidence="2">The sequence shown here is derived from an EMBL/GenBank/DDBJ whole genome shotgun (WGS) entry which is preliminary data.</text>
</comment>
<dbReference type="AlphaFoldDB" id="A0A2X0IL49"/>
<proteinExistence type="predicted"/>
<dbReference type="EMBL" id="QKYN01000067">
    <property type="protein sequence ID" value="RAG84313.1"/>
    <property type="molecule type" value="Genomic_DNA"/>
</dbReference>
<evidence type="ECO:0000313" key="3">
    <source>
        <dbReference type="Proteomes" id="UP000248889"/>
    </source>
</evidence>
<reference evidence="2 3" key="1">
    <citation type="submission" date="2018-06" db="EMBL/GenBank/DDBJ databases">
        <title>Streptacidiphilus pinicola sp. nov., isolated from pine grove soil.</title>
        <authorList>
            <person name="Roh S.G."/>
            <person name="Park S."/>
            <person name="Kim M.-K."/>
            <person name="Yun B.-R."/>
            <person name="Park J."/>
            <person name="Kim M.J."/>
            <person name="Kim Y.S."/>
            <person name="Kim S.B."/>
        </authorList>
    </citation>
    <scope>NUCLEOTIDE SEQUENCE [LARGE SCALE GENOMIC DNA]</scope>
    <source>
        <strain evidence="2 3">MMS16-CNU450</strain>
    </source>
</reference>
<evidence type="ECO:0000313" key="2">
    <source>
        <dbReference type="EMBL" id="RAG84313.1"/>
    </source>
</evidence>
<feature type="compositionally biased region" description="Low complexity" evidence="1">
    <location>
        <begin position="58"/>
        <end position="80"/>
    </location>
</feature>
<gene>
    <name evidence="2" type="ORF">DN069_17655</name>
</gene>
<protein>
    <submittedName>
        <fullName evidence="2">PadR family transcriptional regulator</fullName>
    </submittedName>
</protein>
<feature type="region of interest" description="Disordered" evidence="1">
    <location>
        <begin position="39"/>
        <end position="105"/>
    </location>
</feature>
<dbReference type="Proteomes" id="UP000248889">
    <property type="component" value="Unassembled WGS sequence"/>
</dbReference>
<organism evidence="2 3">
    <name type="scientific">Streptacidiphilus pinicola</name>
    <dbReference type="NCBI Taxonomy" id="2219663"/>
    <lineage>
        <taxon>Bacteria</taxon>
        <taxon>Bacillati</taxon>
        <taxon>Actinomycetota</taxon>
        <taxon>Actinomycetes</taxon>
        <taxon>Kitasatosporales</taxon>
        <taxon>Streptomycetaceae</taxon>
        <taxon>Streptacidiphilus</taxon>
    </lineage>
</organism>